<accession>A0A222FIZ5</accession>
<reference evidence="1 2" key="1">
    <citation type="submission" date="2017-07" db="EMBL/GenBank/DDBJ databases">
        <title>Annotated genome sequence of Bacterioplanes sanyensis isolated from Red Sea.</title>
        <authorList>
            <person name="Rehman Z.U."/>
        </authorList>
    </citation>
    <scope>NUCLEOTIDE SEQUENCE [LARGE SCALE GENOMIC DNA]</scope>
    <source>
        <strain evidence="1 2">NV9</strain>
    </source>
</reference>
<organism evidence="1 2">
    <name type="scientific">Bacterioplanes sanyensis</name>
    <dbReference type="NCBI Taxonomy" id="1249553"/>
    <lineage>
        <taxon>Bacteria</taxon>
        <taxon>Pseudomonadati</taxon>
        <taxon>Pseudomonadota</taxon>
        <taxon>Gammaproteobacteria</taxon>
        <taxon>Oceanospirillales</taxon>
        <taxon>Oceanospirillaceae</taxon>
        <taxon>Bacterioplanes</taxon>
    </lineage>
</organism>
<dbReference type="EMBL" id="CP022530">
    <property type="protein sequence ID" value="ASP38391.1"/>
    <property type="molecule type" value="Genomic_DNA"/>
</dbReference>
<dbReference type="KEGG" id="bsan:CHH28_06720"/>
<evidence type="ECO:0000313" key="2">
    <source>
        <dbReference type="Proteomes" id="UP000202440"/>
    </source>
</evidence>
<keyword evidence="2" id="KW-1185">Reference proteome</keyword>
<proteinExistence type="predicted"/>
<protein>
    <submittedName>
        <fullName evidence="1">Uncharacterized protein</fullName>
    </submittedName>
</protein>
<name>A0A222FIZ5_9GAMM</name>
<dbReference type="AlphaFoldDB" id="A0A222FIZ5"/>
<sequence length="70" mass="7941">MPALLSLCDLIVHYYIVVDEVVHTLQQVVNEESYTGRLALSSEFWSLVNLNEASIFINVWVYLGCVVKPV</sequence>
<gene>
    <name evidence="1" type="ORF">CHH28_06720</name>
</gene>
<dbReference type="RefSeq" id="WP_094059585.1">
    <property type="nucleotide sequence ID" value="NZ_CP022530.1"/>
</dbReference>
<dbReference type="Proteomes" id="UP000202440">
    <property type="component" value="Chromosome"/>
</dbReference>
<evidence type="ECO:0000313" key="1">
    <source>
        <dbReference type="EMBL" id="ASP38391.1"/>
    </source>
</evidence>